<dbReference type="InterPro" id="IPR015500">
    <property type="entry name" value="Peptidase_S8_subtilisin-rel"/>
</dbReference>
<dbReference type="Proteomes" id="UP000199001">
    <property type="component" value="Unassembled WGS sequence"/>
</dbReference>
<evidence type="ECO:0000259" key="9">
    <source>
        <dbReference type="Pfam" id="PF00082"/>
    </source>
</evidence>
<dbReference type="InterPro" id="IPR036852">
    <property type="entry name" value="Peptidase_S8/S53_dom_sf"/>
</dbReference>
<sequence length="1178" mass="121646">MDEPGRRGRGRRLTLALPAVAVLLASLAVSGVGVAGEASRPTGAADAATPSLLPDGRTYTVTLLTGDVVTVRGTSSGCPAVTVRPAGGSGVLRRSCGPDGHVRVVPARVASMVGRTLDPALFDVTALILDGYDDGRRKDLPLIVRPGGTARGLTTDPLVAGLSGARALPSIAAVSGRRPKATGAELVRSLSARSATVRSSGPAPKVWLDRRVRATLAPAAVTEQEPASRTPRATLAPAAVTERREPAPRTPAATERWDRNLRQVAAPQAWDAGYTGEGTRVAVLDTGVDATHPDLAGRIAEKRDFTVDGGDAGDRVGHGTHVAATIAGSGAASGGTRRGVAPGARLVVGKVLDDNGDGTDSQVIAGMEWAASRAPVVNMSLGGWAPSDGSDPLSLALDALSRQTGALFVVAAGNSGSADRTVSSPGAAATALTVGAVDDGDRLADFSSRGPLVDSHVAKPELVAPGVEIVAARAAGTTMGRAVDARYVAASGTSMATPHVAGAAAILAQRHPDWRAEQLKAALVGAVDRIADGDTYASGAGRLNAARALSGLVSAQPVVHLGTFAHPQSGTAEAKLAWVNTGTGAASVALDVAVTDRHGVPGPAGAATLSAGQVRLAAGDGGGVTLRVDRAAFAARPGLHSAVVTARVGDGVVSRTPVTFLVEPPSHDLTVATTAIPGAPDDAMKWVSVAVVNLDDRAVYARLEEGEPGDTLTFRVPAGRYSVMASFMSWTEGDERAVLAGDPDVDVAGDTPLRLDLSRARRLAASVDGVATEANSIGLTYLQTPRRGPGWSDLAFAWGDAARAGNVSVVPNDGTGLGTFQAYAAFGLDAPGSGRSPYLYDLVHPFGNGIPEDPTYRVTAAEHATLARIDQRFHKLDAPEHDTSHKRYGLGPEGVFIAENSTDRLSGDRTDYVSPGFDWVDEAFWRGVVTQEGLRRYAPGSRQEKVWVRQPLRSDWYDHPAGSPSECQPLAPRRTSGNLHVELVTLTDQHGRFDCLADGIDLDIARTLTLERDGRTVGRVDAAVADFSVPRRAADYRLTYDIDTSAVLPVSTRVTTAWTFRSAGPKGTGSVPLPLLSVDYALPLDAANHPTAGTATFTVRQAHGVRTQAVTSFTLAASLDGGASWQPVRVDRSGDGTYQARLPQPAAGGAVSLRVAARGDAGSGIEQTIIGAYRAGQP</sequence>
<keyword evidence="3 6" id="KW-0378">Hydrolase</keyword>
<feature type="active site" description="Charge relay system" evidence="5 6">
    <location>
        <position position="318"/>
    </location>
</feature>
<feature type="active site" description="Charge relay system" evidence="5 6">
    <location>
        <position position="494"/>
    </location>
</feature>
<evidence type="ECO:0000313" key="10">
    <source>
        <dbReference type="EMBL" id="SCL61819.1"/>
    </source>
</evidence>
<protein>
    <submittedName>
        <fullName evidence="10">Serine protease, subtilisin family</fullName>
    </submittedName>
</protein>
<dbReference type="InterPro" id="IPR000209">
    <property type="entry name" value="Peptidase_S8/S53_dom"/>
</dbReference>
<feature type="domain" description="Peptidase S8/S53" evidence="9">
    <location>
        <begin position="276"/>
        <end position="527"/>
    </location>
</feature>
<evidence type="ECO:0000313" key="11">
    <source>
        <dbReference type="Proteomes" id="UP000199001"/>
    </source>
</evidence>
<evidence type="ECO:0000256" key="7">
    <source>
        <dbReference type="RuleBase" id="RU003355"/>
    </source>
</evidence>
<evidence type="ECO:0000256" key="2">
    <source>
        <dbReference type="ARBA" id="ARBA00022670"/>
    </source>
</evidence>
<dbReference type="InterPro" id="IPR051048">
    <property type="entry name" value="Peptidase_S8/S53_subtilisin"/>
</dbReference>
<evidence type="ECO:0000256" key="6">
    <source>
        <dbReference type="PROSITE-ProRule" id="PRU01240"/>
    </source>
</evidence>
<feature type="active site" description="Charge relay system" evidence="5 6">
    <location>
        <position position="285"/>
    </location>
</feature>
<evidence type="ECO:0000256" key="1">
    <source>
        <dbReference type="ARBA" id="ARBA00011073"/>
    </source>
</evidence>
<dbReference type="RefSeq" id="WP_245724726.1">
    <property type="nucleotide sequence ID" value="NZ_FMHZ01000002.1"/>
</dbReference>
<evidence type="ECO:0000256" key="5">
    <source>
        <dbReference type="PIRSR" id="PIRSR615500-1"/>
    </source>
</evidence>
<dbReference type="PRINTS" id="PR00723">
    <property type="entry name" value="SUBTILISIN"/>
</dbReference>
<comment type="similarity">
    <text evidence="1 6 7">Belongs to the peptidase S8 family.</text>
</comment>
<keyword evidence="11" id="KW-1185">Reference proteome</keyword>
<feature type="region of interest" description="Disordered" evidence="8">
    <location>
        <begin position="219"/>
        <end position="254"/>
    </location>
</feature>
<dbReference type="SUPFAM" id="SSF52743">
    <property type="entry name" value="Subtilisin-like"/>
    <property type="match status" value="1"/>
</dbReference>
<dbReference type="AlphaFoldDB" id="A0A1C6V621"/>
<keyword evidence="4 6" id="KW-0720">Serine protease</keyword>
<dbReference type="GO" id="GO:0006508">
    <property type="term" value="P:proteolysis"/>
    <property type="evidence" value="ECO:0007669"/>
    <property type="project" value="UniProtKB-KW"/>
</dbReference>
<name>A0A1C6V621_9ACTN</name>
<dbReference type="PROSITE" id="PS51892">
    <property type="entry name" value="SUBTILASE"/>
    <property type="match status" value="1"/>
</dbReference>
<dbReference type="PROSITE" id="PS00136">
    <property type="entry name" value="SUBTILASE_ASP"/>
    <property type="match status" value="1"/>
</dbReference>
<dbReference type="PANTHER" id="PTHR43399:SF4">
    <property type="entry name" value="CELL WALL-ASSOCIATED PROTEASE"/>
    <property type="match status" value="1"/>
</dbReference>
<dbReference type="CDD" id="cd07487">
    <property type="entry name" value="Peptidases_S8_1"/>
    <property type="match status" value="1"/>
</dbReference>
<dbReference type="Pfam" id="PF00082">
    <property type="entry name" value="Peptidase_S8"/>
    <property type="match status" value="1"/>
</dbReference>
<evidence type="ECO:0000256" key="8">
    <source>
        <dbReference type="SAM" id="MobiDB-lite"/>
    </source>
</evidence>
<dbReference type="InterPro" id="IPR023827">
    <property type="entry name" value="Peptidase_S8_Asp-AS"/>
</dbReference>
<evidence type="ECO:0000256" key="3">
    <source>
        <dbReference type="ARBA" id="ARBA00022801"/>
    </source>
</evidence>
<evidence type="ECO:0000256" key="4">
    <source>
        <dbReference type="ARBA" id="ARBA00022825"/>
    </source>
</evidence>
<accession>A0A1C6V621</accession>
<dbReference type="GO" id="GO:0004252">
    <property type="term" value="F:serine-type endopeptidase activity"/>
    <property type="evidence" value="ECO:0007669"/>
    <property type="project" value="UniProtKB-UniRule"/>
</dbReference>
<dbReference type="InterPro" id="IPR023828">
    <property type="entry name" value="Peptidase_S8_Ser-AS"/>
</dbReference>
<reference evidence="11" key="1">
    <citation type="submission" date="2016-06" db="EMBL/GenBank/DDBJ databases">
        <authorList>
            <person name="Varghese N."/>
            <person name="Submissions Spin"/>
        </authorList>
    </citation>
    <scope>NUCLEOTIDE SEQUENCE [LARGE SCALE GENOMIC DNA]</scope>
    <source>
        <strain evidence="11">DSM 43903</strain>
    </source>
</reference>
<dbReference type="PROSITE" id="PS00138">
    <property type="entry name" value="SUBTILASE_SER"/>
    <property type="match status" value="1"/>
</dbReference>
<keyword evidence="2 6" id="KW-0645">Protease</keyword>
<dbReference type="Gene3D" id="3.40.50.200">
    <property type="entry name" value="Peptidase S8/S53 domain"/>
    <property type="match status" value="1"/>
</dbReference>
<dbReference type="EMBL" id="FMHZ01000002">
    <property type="protein sequence ID" value="SCL61819.1"/>
    <property type="molecule type" value="Genomic_DNA"/>
</dbReference>
<dbReference type="PANTHER" id="PTHR43399">
    <property type="entry name" value="SUBTILISIN-RELATED"/>
    <property type="match status" value="1"/>
</dbReference>
<gene>
    <name evidence="10" type="ORF">GA0070606_3509</name>
</gene>
<organism evidence="10 11">
    <name type="scientific">Micromonospora citrea</name>
    <dbReference type="NCBI Taxonomy" id="47855"/>
    <lineage>
        <taxon>Bacteria</taxon>
        <taxon>Bacillati</taxon>
        <taxon>Actinomycetota</taxon>
        <taxon>Actinomycetes</taxon>
        <taxon>Micromonosporales</taxon>
        <taxon>Micromonosporaceae</taxon>
        <taxon>Micromonospora</taxon>
    </lineage>
</organism>
<dbReference type="STRING" id="47855.GA0070606_3509"/>
<proteinExistence type="inferred from homology"/>